<proteinExistence type="predicted"/>
<gene>
    <name evidence="2" type="ORF">PRELSG_0811600</name>
</gene>
<dbReference type="EMBL" id="LN835303">
    <property type="protein sequence ID" value="CRG99690.1"/>
    <property type="molecule type" value="Genomic_DNA"/>
</dbReference>
<feature type="signal peptide" evidence="1">
    <location>
        <begin position="1"/>
        <end position="18"/>
    </location>
</feature>
<accession>A0A1J1H4L4</accession>
<sequence length="195" mass="23644">MKIFYFFFLCTFLKNVICYTRELSFQEFQKMLTIEKNNQKKNYILDSSLNYRNVKSFQDYLYLKTNKDFILYIYAKWDTDSNNLITVFREVARIITENKIKLDFYILNIDKIKDLCNFLNITSLPLILYVSSIHKKKYNSLLYKIFNSSKDIKISNAFKYNGDMYCYDHIAEWVEAHYYFTKTVSLIKNLFNKKK</sequence>
<dbReference type="Proteomes" id="UP000220158">
    <property type="component" value="Chromosome 8"/>
</dbReference>
<evidence type="ECO:0000313" key="3">
    <source>
        <dbReference type="Proteomes" id="UP000220158"/>
    </source>
</evidence>
<dbReference type="Gene3D" id="3.40.30.10">
    <property type="entry name" value="Glutaredoxin"/>
    <property type="match status" value="1"/>
</dbReference>
<dbReference type="RefSeq" id="XP_028532695.1">
    <property type="nucleotide sequence ID" value="XM_028676180.1"/>
</dbReference>
<dbReference type="InterPro" id="IPR036249">
    <property type="entry name" value="Thioredoxin-like_sf"/>
</dbReference>
<dbReference type="OrthoDB" id="373635at2759"/>
<keyword evidence="3" id="KW-1185">Reference proteome</keyword>
<evidence type="ECO:0000313" key="2">
    <source>
        <dbReference type="EMBL" id="CRG99690.1"/>
    </source>
</evidence>
<name>A0A1J1H4L4_PLARL</name>
<evidence type="ECO:0000256" key="1">
    <source>
        <dbReference type="SAM" id="SignalP"/>
    </source>
</evidence>
<feature type="chain" id="PRO_5012068593" description="Thioredoxin domain-containing protein" evidence="1">
    <location>
        <begin position="19"/>
        <end position="195"/>
    </location>
</feature>
<dbReference type="VEuPathDB" id="PlasmoDB:PRELSG_0811600"/>
<dbReference type="GeneID" id="39735792"/>
<keyword evidence="1" id="KW-0732">Signal</keyword>
<dbReference type="SUPFAM" id="SSF52833">
    <property type="entry name" value="Thioredoxin-like"/>
    <property type="match status" value="1"/>
</dbReference>
<dbReference type="KEGG" id="prel:PRELSG_0811600"/>
<dbReference type="AlphaFoldDB" id="A0A1J1H4L4"/>
<organism evidence="2 3">
    <name type="scientific">Plasmodium relictum</name>
    <dbReference type="NCBI Taxonomy" id="85471"/>
    <lineage>
        <taxon>Eukaryota</taxon>
        <taxon>Sar</taxon>
        <taxon>Alveolata</taxon>
        <taxon>Apicomplexa</taxon>
        <taxon>Aconoidasida</taxon>
        <taxon>Haemosporida</taxon>
        <taxon>Plasmodiidae</taxon>
        <taxon>Plasmodium</taxon>
        <taxon>Plasmodium (Haemamoeba)</taxon>
    </lineage>
</organism>
<reference evidence="2 3" key="1">
    <citation type="submission" date="2015-04" db="EMBL/GenBank/DDBJ databases">
        <authorList>
            <consortium name="Pathogen Informatics"/>
        </authorList>
    </citation>
    <scope>NUCLEOTIDE SEQUENCE [LARGE SCALE GENOMIC DNA]</scope>
    <source>
        <strain evidence="2 3">SGS1</strain>
    </source>
</reference>
<protein>
    <recommendedName>
        <fullName evidence="4">Thioredoxin domain-containing protein</fullName>
    </recommendedName>
</protein>
<evidence type="ECO:0008006" key="4">
    <source>
        <dbReference type="Google" id="ProtNLM"/>
    </source>
</evidence>